<organism evidence="8 9">
    <name type="scientific">Catenulispora yoronensis</name>
    <dbReference type="NCBI Taxonomy" id="450799"/>
    <lineage>
        <taxon>Bacteria</taxon>
        <taxon>Bacillati</taxon>
        <taxon>Actinomycetota</taxon>
        <taxon>Actinomycetes</taxon>
        <taxon>Catenulisporales</taxon>
        <taxon>Catenulisporaceae</taxon>
        <taxon>Catenulispora</taxon>
    </lineage>
</organism>
<keyword evidence="5 8" id="KW-0378">Hydrolase</keyword>
<evidence type="ECO:0000256" key="2">
    <source>
        <dbReference type="ARBA" id="ARBA00022487"/>
    </source>
</evidence>
<protein>
    <submittedName>
        <fullName evidence="8">Tannase/feruloyl esterase family alpha/beta hydrolase</fullName>
    </submittedName>
</protein>
<evidence type="ECO:0000256" key="3">
    <source>
        <dbReference type="ARBA" id="ARBA00022723"/>
    </source>
</evidence>
<dbReference type="Pfam" id="PF07519">
    <property type="entry name" value="Tannase"/>
    <property type="match status" value="1"/>
</dbReference>
<name>A0ABN2V1F6_9ACTN</name>
<dbReference type="RefSeq" id="WP_344669118.1">
    <property type="nucleotide sequence ID" value="NZ_BAAAQN010000043.1"/>
</dbReference>
<evidence type="ECO:0000256" key="7">
    <source>
        <dbReference type="ARBA" id="ARBA00023157"/>
    </source>
</evidence>
<dbReference type="GO" id="GO:0016787">
    <property type="term" value="F:hydrolase activity"/>
    <property type="evidence" value="ECO:0007669"/>
    <property type="project" value="UniProtKB-KW"/>
</dbReference>
<evidence type="ECO:0000313" key="9">
    <source>
        <dbReference type="Proteomes" id="UP001500751"/>
    </source>
</evidence>
<accession>A0ABN2V1F6</accession>
<evidence type="ECO:0000256" key="1">
    <source>
        <dbReference type="ARBA" id="ARBA00006249"/>
    </source>
</evidence>
<comment type="caution">
    <text evidence="8">The sequence shown here is derived from an EMBL/GenBank/DDBJ whole genome shotgun (WGS) entry which is preliminary data.</text>
</comment>
<keyword evidence="3" id="KW-0479">Metal-binding</keyword>
<dbReference type="SUPFAM" id="SSF53474">
    <property type="entry name" value="alpha/beta-Hydrolases"/>
    <property type="match status" value="1"/>
</dbReference>
<dbReference type="InterPro" id="IPR011118">
    <property type="entry name" value="Tannase/feruloyl_esterase"/>
</dbReference>
<keyword evidence="4" id="KW-0732">Signal</keyword>
<evidence type="ECO:0000256" key="5">
    <source>
        <dbReference type="ARBA" id="ARBA00022801"/>
    </source>
</evidence>
<evidence type="ECO:0000313" key="8">
    <source>
        <dbReference type="EMBL" id="GAA2047520.1"/>
    </source>
</evidence>
<dbReference type="PANTHER" id="PTHR33938:SF15">
    <property type="entry name" value="FERULOYL ESTERASE B-RELATED"/>
    <property type="match status" value="1"/>
</dbReference>
<comment type="similarity">
    <text evidence="1">Belongs to the tannase family.</text>
</comment>
<proteinExistence type="inferred from homology"/>
<dbReference type="PANTHER" id="PTHR33938">
    <property type="entry name" value="FERULOYL ESTERASE B-RELATED"/>
    <property type="match status" value="1"/>
</dbReference>
<evidence type="ECO:0000256" key="6">
    <source>
        <dbReference type="ARBA" id="ARBA00022837"/>
    </source>
</evidence>
<gene>
    <name evidence="8" type="ORF">GCM10009839_60890</name>
</gene>
<dbReference type="Proteomes" id="UP001500751">
    <property type="component" value="Unassembled WGS sequence"/>
</dbReference>
<reference evidence="8 9" key="1">
    <citation type="journal article" date="2019" name="Int. J. Syst. Evol. Microbiol.">
        <title>The Global Catalogue of Microorganisms (GCM) 10K type strain sequencing project: providing services to taxonomists for standard genome sequencing and annotation.</title>
        <authorList>
            <consortium name="The Broad Institute Genomics Platform"/>
            <consortium name="The Broad Institute Genome Sequencing Center for Infectious Disease"/>
            <person name="Wu L."/>
            <person name="Ma J."/>
        </authorList>
    </citation>
    <scope>NUCLEOTIDE SEQUENCE [LARGE SCALE GENOMIC DNA]</scope>
    <source>
        <strain evidence="8 9">JCM 16014</strain>
    </source>
</reference>
<keyword evidence="2" id="KW-0719">Serine esterase</keyword>
<keyword evidence="9" id="KW-1185">Reference proteome</keyword>
<dbReference type="EMBL" id="BAAAQN010000043">
    <property type="protein sequence ID" value="GAA2047520.1"/>
    <property type="molecule type" value="Genomic_DNA"/>
</dbReference>
<evidence type="ECO:0000256" key="4">
    <source>
        <dbReference type="ARBA" id="ARBA00022729"/>
    </source>
</evidence>
<sequence length="542" mass="56852">MTSVIGRRRPLLAGLVAAVLSAAVVPIAWSEAAGPAGRGATAVSSAASAATPAVAPVRDCGTLTAIDLTGVPEAPSRILSAAPITTSGTTYCDVRGYIAPQTQFEVKLPVSTWHGQYVQDGCGGFCGDVPTEGANPVPQQATGCGAVTNGELVVASDNEGHVGANRLDGLWGLNEPRLRTVFGYTSEHQLASVAKTIIHGYYGQSASHSYYDGCSDGGREALIEAQRYPDDFDGILAGAPALDATDFAGELSAWVYRSNTDNQGRQILGTDKLPALHAAVLKACAGPDGIIADPRTCEFDPATVTCPPNTDAAACLTPAQVTVVRKFYSGPQDPAGRALYPGGLPYGSELAWAGWDISPTGNVLGTNAAQFAINFLSYLVSDHPAKTDLQDLTFTDGEYFKLQQAAAANNSTDPDLTAFRRHGGKIILYHGWADQAIPPFGTVAYYNAMTTQTKDAASFSRLYMIPAQYHCLAGGDPQASADLLTPLMNWVTTGSAPGALTFPTVNPAPDRPASLTVEPFDPRQKVTGHGANSDYDWIGRFH</sequence>
<keyword evidence="7" id="KW-1015">Disulfide bond</keyword>
<keyword evidence="6" id="KW-0106">Calcium</keyword>
<dbReference type="InterPro" id="IPR029058">
    <property type="entry name" value="AB_hydrolase_fold"/>
</dbReference>